<dbReference type="Proteomes" id="UP001054811">
    <property type="component" value="Chromosome"/>
</dbReference>
<accession>A0ABY5NM37</accession>
<name>A0ABY5NM37_9MICO</name>
<keyword evidence="1" id="KW-0813">Transport</keyword>
<evidence type="ECO:0000256" key="2">
    <source>
        <dbReference type="ARBA" id="ARBA00022741"/>
    </source>
</evidence>
<dbReference type="Pfam" id="PF12399">
    <property type="entry name" value="BCA_ABC_TP_C"/>
    <property type="match status" value="1"/>
</dbReference>
<evidence type="ECO:0000256" key="1">
    <source>
        <dbReference type="ARBA" id="ARBA00022448"/>
    </source>
</evidence>
<evidence type="ECO:0000259" key="4">
    <source>
        <dbReference type="Pfam" id="PF12399"/>
    </source>
</evidence>
<dbReference type="EMBL" id="CP091139">
    <property type="protein sequence ID" value="UUT36179.1"/>
    <property type="molecule type" value="Genomic_DNA"/>
</dbReference>
<dbReference type="Gene3D" id="3.40.50.300">
    <property type="entry name" value="P-loop containing nucleotide triphosphate hydrolases"/>
    <property type="match status" value="1"/>
</dbReference>
<proteinExistence type="predicted"/>
<dbReference type="InterPro" id="IPR027417">
    <property type="entry name" value="P-loop_NTPase"/>
</dbReference>
<dbReference type="RefSeq" id="WP_259612828.1">
    <property type="nucleotide sequence ID" value="NZ_CP091139.2"/>
</dbReference>
<evidence type="ECO:0000313" key="6">
    <source>
        <dbReference type="Proteomes" id="UP001054811"/>
    </source>
</evidence>
<keyword evidence="3" id="KW-0067">ATP-binding</keyword>
<gene>
    <name evidence="5" type="ORF">L2X98_24360</name>
</gene>
<dbReference type="PANTHER" id="PTHR45772">
    <property type="entry name" value="CONSERVED COMPONENT OF ABC TRANSPORTER FOR NATURAL AMINO ACIDS-RELATED"/>
    <property type="match status" value="1"/>
</dbReference>
<sequence>MLDEPAAGLNGDEVNQLKAIVKDVRAMGVTVIIIEHNMGLVMSMCDRVTVLSTGKVIADGLPEEVAKSAEVIEAYLGDDAKLEEEMLESAPVEGTAE</sequence>
<organism evidence="5 6">
    <name type="scientific">Microbacterium elymi</name>
    <dbReference type="NCBI Taxonomy" id="2909587"/>
    <lineage>
        <taxon>Bacteria</taxon>
        <taxon>Bacillati</taxon>
        <taxon>Actinomycetota</taxon>
        <taxon>Actinomycetes</taxon>
        <taxon>Micrococcales</taxon>
        <taxon>Microbacteriaceae</taxon>
        <taxon>Microbacterium</taxon>
    </lineage>
</organism>
<dbReference type="InterPro" id="IPR032823">
    <property type="entry name" value="BCA_ABC_TP_C"/>
</dbReference>
<evidence type="ECO:0000256" key="3">
    <source>
        <dbReference type="ARBA" id="ARBA00022840"/>
    </source>
</evidence>
<keyword evidence="2" id="KW-0547">Nucleotide-binding</keyword>
<keyword evidence="6" id="KW-1185">Reference proteome</keyword>
<feature type="domain" description="Branched-chain amino acid ATP-binding cassette transporter C-terminal" evidence="4">
    <location>
        <begin position="55"/>
        <end position="80"/>
    </location>
</feature>
<evidence type="ECO:0000313" key="5">
    <source>
        <dbReference type="EMBL" id="UUT36179.1"/>
    </source>
</evidence>
<dbReference type="InterPro" id="IPR051120">
    <property type="entry name" value="ABC_AA/LPS_Transport"/>
</dbReference>
<dbReference type="SUPFAM" id="SSF52540">
    <property type="entry name" value="P-loop containing nucleoside triphosphate hydrolases"/>
    <property type="match status" value="1"/>
</dbReference>
<dbReference type="PANTHER" id="PTHR45772:SF9">
    <property type="entry name" value="CONSERVED COMPONENT OF ABC TRANSPORTER FOR NATURAL AMINO ACIDS"/>
    <property type="match status" value="1"/>
</dbReference>
<protein>
    <recommendedName>
        <fullName evidence="4">Branched-chain amino acid ATP-binding cassette transporter C-terminal domain-containing protein</fullName>
    </recommendedName>
</protein>
<reference evidence="5" key="1">
    <citation type="submission" date="2022-01" db="EMBL/GenBank/DDBJ databases">
        <title>Microbacterium eymi and Microbacterium rhizovicinus sp. nov., isolated from the rhizospheric soil of Elymus tsukushiensis, a plant native to the Dokdo Islands, Republic of Korea.</title>
        <authorList>
            <person name="Hwang Y.J."/>
        </authorList>
    </citation>
    <scope>NUCLEOTIDE SEQUENCE</scope>
    <source>
        <strain evidence="5">KUDC0405</strain>
    </source>
</reference>